<name>A0ABQ1E6C5_9CLOT</name>
<comment type="caution">
    <text evidence="1">The sequence shown here is derived from an EMBL/GenBank/DDBJ whole genome shotgun (WGS) entry which is preliminary data.</text>
</comment>
<proteinExistence type="predicted"/>
<evidence type="ECO:0000313" key="1">
    <source>
        <dbReference type="EMBL" id="GFZ30294.1"/>
    </source>
</evidence>
<reference evidence="1 2" key="1">
    <citation type="journal article" date="2021" name="Int. J. Syst. Evol. Microbiol.">
        <title>Clostridium zeae sp. nov., isolated from corn silage.</title>
        <authorList>
            <person name="Kobayashi H."/>
            <person name="Tanizawa Y."/>
            <person name="Yagura M."/>
            <person name="Sakamoto M."/>
            <person name="Ohkuma M."/>
            <person name="Tohno M."/>
        </authorList>
    </citation>
    <scope>NUCLEOTIDE SEQUENCE [LARGE SCALE GENOMIC DNA]</scope>
    <source>
        <strain evidence="1 2">CSC2</strain>
    </source>
</reference>
<dbReference type="EMBL" id="BMBA01000001">
    <property type="protein sequence ID" value="GFZ30294.1"/>
    <property type="molecule type" value="Genomic_DNA"/>
</dbReference>
<evidence type="ECO:0000313" key="2">
    <source>
        <dbReference type="Proteomes" id="UP000663802"/>
    </source>
</evidence>
<accession>A0ABQ1E6C5</accession>
<keyword evidence="2" id="KW-1185">Reference proteome</keyword>
<gene>
    <name evidence="1" type="ORF">CSC2_08200</name>
</gene>
<sequence>MLICCTKKLQEVAGIKPELSMTGETPTYMSLIYLMKKTSLLQKS</sequence>
<dbReference type="Proteomes" id="UP000663802">
    <property type="component" value="Unassembled WGS sequence"/>
</dbReference>
<organism evidence="1 2">
    <name type="scientific">Clostridium zeae</name>
    <dbReference type="NCBI Taxonomy" id="2759022"/>
    <lineage>
        <taxon>Bacteria</taxon>
        <taxon>Bacillati</taxon>
        <taxon>Bacillota</taxon>
        <taxon>Clostridia</taxon>
        <taxon>Eubacteriales</taxon>
        <taxon>Clostridiaceae</taxon>
        <taxon>Clostridium</taxon>
    </lineage>
</organism>
<protein>
    <submittedName>
        <fullName evidence="1">Uncharacterized protein</fullName>
    </submittedName>
</protein>